<protein>
    <submittedName>
        <fullName evidence="1">Oxidoreductase</fullName>
    </submittedName>
</protein>
<dbReference type="EMBL" id="JAVRHV010000001">
    <property type="protein sequence ID" value="MDT0551902.1"/>
    <property type="molecule type" value="Genomic_DNA"/>
</dbReference>
<dbReference type="PROSITE" id="PS51257">
    <property type="entry name" value="PROKAR_LIPOPROTEIN"/>
    <property type="match status" value="1"/>
</dbReference>
<dbReference type="InterPro" id="IPR036278">
    <property type="entry name" value="Sialidase_sf"/>
</dbReference>
<dbReference type="Gene3D" id="2.130.10.10">
    <property type="entry name" value="YVTN repeat-like/Quinoprotein amine dehydrogenase"/>
    <property type="match status" value="2"/>
</dbReference>
<organism evidence="1 2">
    <name type="scientific">Urechidicola vernalis</name>
    <dbReference type="NCBI Taxonomy" id="3075600"/>
    <lineage>
        <taxon>Bacteria</taxon>
        <taxon>Pseudomonadati</taxon>
        <taxon>Bacteroidota</taxon>
        <taxon>Flavobacteriia</taxon>
        <taxon>Flavobacteriales</taxon>
        <taxon>Flavobacteriaceae</taxon>
        <taxon>Urechidicola</taxon>
    </lineage>
</organism>
<reference evidence="1 2" key="1">
    <citation type="submission" date="2023-09" db="EMBL/GenBank/DDBJ databases">
        <authorList>
            <person name="Rey-Velasco X."/>
        </authorList>
    </citation>
    <scope>NUCLEOTIDE SEQUENCE [LARGE SCALE GENOMIC DNA]</scope>
    <source>
        <strain evidence="1 2">P050</strain>
    </source>
</reference>
<keyword evidence="2" id="KW-1185">Reference proteome</keyword>
<dbReference type="Proteomes" id="UP001252186">
    <property type="component" value="Unassembled WGS sequence"/>
</dbReference>
<dbReference type="CDD" id="cd15482">
    <property type="entry name" value="Sialidase_non-viral"/>
    <property type="match status" value="1"/>
</dbReference>
<sequence>MHKLTTLLICFTILISCTKEYTPREINNISINEIKMDSTSIRAIHAISKHEVVFAGSKGDIGFTEDGGAAWKFINIQYQDTIIPHFRSITKTKTSLFVLSVANPALLYKIENGATSLVYKENHPKVFYDAMTFVNDNVGIAIGDPIDGCTSIIMTTDGGNNWNKIDCSDLPQVNEGEASFAASNTNISFFKNSIWVVTGGEKARVLKSEDLGKTWSIFDTPIVQGSGPQGIYSVDFYDENNGIVIGGDYSKPEENKANVAITKDGGKTWTLVADGINPNYKSCVQYIPGTKGNEVIAVGKTGVSFSNDGGQTWKDVSSDSYYAIQFVDENTAWLSGHEKIGKLELK</sequence>
<evidence type="ECO:0000313" key="1">
    <source>
        <dbReference type="EMBL" id="MDT0551902.1"/>
    </source>
</evidence>
<comment type="caution">
    <text evidence="1">The sequence shown here is derived from an EMBL/GenBank/DDBJ whole genome shotgun (WGS) entry which is preliminary data.</text>
</comment>
<dbReference type="PANTHER" id="PTHR47199">
    <property type="entry name" value="PHOTOSYSTEM II STABILITY/ASSEMBLY FACTOR HCF136, CHLOROPLASTIC"/>
    <property type="match status" value="1"/>
</dbReference>
<evidence type="ECO:0000313" key="2">
    <source>
        <dbReference type="Proteomes" id="UP001252186"/>
    </source>
</evidence>
<dbReference type="SUPFAM" id="SSF50939">
    <property type="entry name" value="Sialidases"/>
    <property type="match status" value="1"/>
</dbReference>
<dbReference type="InterPro" id="IPR015943">
    <property type="entry name" value="WD40/YVTN_repeat-like_dom_sf"/>
</dbReference>
<gene>
    <name evidence="1" type="ORF">RM519_01470</name>
</gene>
<dbReference type="PANTHER" id="PTHR47199:SF2">
    <property type="entry name" value="PHOTOSYSTEM II STABILITY_ASSEMBLY FACTOR HCF136, CHLOROPLASTIC"/>
    <property type="match status" value="1"/>
</dbReference>
<accession>A0ABU2Y137</accession>
<name>A0ABU2Y137_9FLAO</name>
<proteinExistence type="predicted"/>
<dbReference type="RefSeq" id="WP_311591714.1">
    <property type="nucleotide sequence ID" value="NZ_JAVRHV010000001.1"/>
</dbReference>